<dbReference type="Proteomes" id="UP000029736">
    <property type="component" value="Unassembled WGS sequence"/>
</dbReference>
<keyword evidence="2" id="KW-1185">Reference proteome</keyword>
<name>A0A098RYP3_9BACT</name>
<proteinExistence type="predicted"/>
<dbReference type="SUPFAM" id="SSF53795">
    <property type="entry name" value="PEP carboxykinase-like"/>
    <property type="match status" value="1"/>
</dbReference>
<dbReference type="OrthoDB" id="9763944at2"/>
<dbReference type="Pfam" id="PF16260">
    <property type="entry name" value="DUF4914"/>
    <property type="match status" value="1"/>
</dbReference>
<accession>A0A098RYP3</accession>
<evidence type="ECO:0008006" key="3">
    <source>
        <dbReference type="Google" id="ProtNLM"/>
    </source>
</evidence>
<evidence type="ECO:0000313" key="1">
    <source>
        <dbReference type="EMBL" id="KGE85045.1"/>
    </source>
</evidence>
<sequence length="627" mass="70271">MVSKTAAEFTVGNITELQELMAVAPSFTVVRNIEELVELAAGGKGSDYQEVRYDLPDGQSYLEAEVLRTKNGIAANYTEVYMRRRDPNCMVIADSFPTDKPTFEDRFGHSFDELRAETFDWLKTQHLGMFYYHAGQPGMGYNAVAVIPANAGFFGLGLALLQGVIDPMELPEDFSPEAVIYTAPPFRHTHFEGKQVVVHNRQPGKYEMFSYNLYPGPSAKKGVYGMLIGQGEEEGWVTAHCSTVRVVTPYDNVITLMHEGASGGGKSEMLQQPHRSPEGSLLLGKNILTGEKRMLDLPRTCDLEPVTDDMALCHPKLQKNDGKLWLEDAEDAWFIRVDHIEDYGTDMVLEKITAKPEKPLLFLNIEAVPGGRAMIWDHKQDAPGVPCPNPRVILPRDIVPGIYSDPVRVDIRSIGLRTPPCTQENPNYGIVGIMHILPPALAWLWRLVAPRGHANPSIIQTKGISSEGVGSYWPFATGKKVKQANLLLEQIVDTPDVKYILTPNQHIGAWKTSFMPQWLSREYLARKGNAEFLPEQLSPSRCSLLGYAMNKMKLERIEIPKWMLKVEYQEEVGKEAYDQGAKILYDFFEKTLAQFQEDSLSPLGQQIIECCLDHGSVTDYESLFKKG</sequence>
<gene>
    <name evidence="1" type="ORF">IX84_30050</name>
</gene>
<dbReference type="EMBL" id="JPOS01000094">
    <property type="protein sequence ID" value="KGE85045.1"/>
    <property type="molecule type" value="Genomic_DNA"/>
</dbReference>
<reference evidence="1 2" key="1">
    <citation type="journal article" date="2014" name="Int. J. Syst. Evol. Microbiol.">
        <title>Phaeodactylibacter xiamenensis gen. nov., sp. nov., a member of the family Saprospiraceae isolated from the marine alga Phaeodactylum tricornutum.</title>
        <authorList>
            <person name="Chen Z.Jr."/>
            <person name="Lei X."/>
            <person name="Lai Q."/>
            <person name="Li Y."/>
            <person name="Zhang B."/>
            <person name="Zhang J."/>
            <person name="Zhang H."/>
            <person name="Yang L."/>
            <person name="Zheng W."/>
            <person name="Tian Y."/>
            <person name="Yu Z."/>
            <person name="Xu H.Jr."/>
            <person name="Zheng T."/>
        </authorList>
    </citation>
    <scope>NUCLEOTIDE SEQUENCE [LARGE SCALE GENOMIC DNA]</scope>
    <source>
        <strain evidence="1 2">KD52</strain>
    </source>
</reference>
<organism evidence="1 2">
    <name type="scientific">Phaeodactylibacter xiamenensis</name>
    <dbReference type="NCBI Taxonomy" id="1524460"/>
    <lineage>
        <taxon>Bacteria</taxon>
        <taxon>Pseudomonadati</taxon>
        <taxon>Bacteroidota</taxon>
        <taxon>Saprospiria</taxon>
        <taxon>Saprospirales</taxon>
        <taxon>Haliscomenobacteraceae</taxon>
        <taxon>Phaeodactylibacter</taxon>
    </lineage>
</organism>
<evidence type="ECO:0000313" key="2">
    <source>
        <dbReference type="Proteomes" id="UP000029736"/>
    </source>
</evidence>
<comment type="caution">
    <text evidence="1">The sequence shown here is derived from an EMBL/GenBank/DDBJ whole genome shotgun (WGS) entry which is preliminary data.</text>
</comment>
<dbReference type="RefSeq" id="WP_044229599.1">
    <property type="nucleotide sequence ID" value="NZ_JBKAGJ010000058.1"/>
</dbReference>
<dbReference type="AlphaFoldDB" id="A0A098RYP3"/>
<dbReference type="InterPro" id="IPR032583">
    <property type="entry name" value="DUF4914"/>
</dbReference>
<protein>
    <recommendedName>
        <fullName evidence="3">DUF4914 domain-containing protein</fullName>
    </recommendedName>
</protein>